<evidence type="ECO:0000256" key="1">
    <source>
        <dbReference type="SAM" id="MobiDB-lite"/>
    </source>
</evidence>
<dbReference type="Proteomes" id="UP000265366">
    <property type="component" value="Unassembled WGS sequence"/>
</dbReference>
<proteinExistence type="predicted"/>
<organism evidence="2 3">
    <name type="scientific">Aurantiacibacter xanthus</name>
    <dbReference type="NCBI Taxonomy" id="1784712"/>
    <lineage>
        <taxon>Bacteria</taxon>
        <taxon>Pseudomonadati</taxon>
        <taxon>Pseudomonadota</taxon>
        <taxon>Alphaproteobacteria</taxon>
        <taxon>Sphingomonadales</taxon>
        <taxon>Erythrobacteraceae</taxon>
        <taxon>Aurantiacibacter</taxon>
    </lineage>
</organism>
<gene>
    <name evidence="2" type="ORF">D2V17_11785</name>
</gene>
<name>A0A3A1P2T1_9SPHN</name>
<dbReference type="AlphaFoldDB" id="A0A3A1P2T1"/>
<comment type="caution">
    <text evidence="2">The sequence shown here is derived from an EMBL/GenBank/DDBJ whole genome shotgun (WGS) entry which is preliminary data.</text>
</comment>
<evidence type="ECO:0000313" key="3">
    <source>
        <dbReference type="Proteomes" id="UP000265366"/>
    </source>
</evidence>
<protein>
    <submittedName>
        <fullName evidence="2">Uncharacterized protein</fullName>
    </submittedName>
</protein>
<dbReference type="EMBL" id="QXFM01000105">
    <property type="protein sequence ID" value="RIV84461.1"/>
    <property type="molecule type" value="Genomic_DNA"/>
</dbReference>
<evidence type="ECO:0000313" key="2">
    <source>
        <dbReference type="EMBL" id="RIV84461.1"/>
    </source>
</evidence>
<feature type="region of interest" description="Disordered" evidence="1">
    <location>
        <begin position="1"/>
        <end position="54"/>
    </location>
</feature>
<accession>A0A3A1P2T1</accession>
<sequence>MTLALAACGEGGPVPGKSNPATPASTPTPTSPFLWSSDDPAPPPGYTDGSGINEHYPDLTPVPLAMDLEHTEAGARNVLLLFARAIELREYDQAWDMLDDSAKQRWSKAAFNTLFDGLSDITVSVPGGEMEGAAGSSYYTSEAEITATDANGRPIRMEGALVLRRVNDVPGASEEQLRWHVAQIDLTQTH</sequence>
<dbReference type="OrthoDB" id="485556at2"/>
<feature type="compositionally biased region" description="Low complexity" evidence="1">
    <location>
        <begin position="20"/>
        <end position="32"/>
    </location>
</feature>
<reference evidence="2 3" key="1">
    <citation type="submission" date="2018-08" db="EMBL/GenBank/DDBJ databases">
        <title>Erythrobacter zhengii sp.nov., a bacterium isolated from deep-sea sediment.</title>
        <authorList>
            <person name="Fang C."/>
            <person name="Wu Y.-H."/>
            <person name="Sun C."/>
            <person name="Wang H."/>
            <person name="Cheng H."/>
            <person name="Meng F.-X."/>
            <person name="Wang C.-S."/>
            <person name="Xu X.-W."/>
        </authorList>
    </citation>
    <scope>NUCLEOTIDE SEQUENCE [LARGE SCALE GENOMIC DNA]</scope>
    <source>
        <strain evidence="2 3">CCTCC AB 2015396</strain>
    </source>
</reference>
<keyword evidence="3" id="KW-1185">Reference proteome</keyword>